<dbReference type="OrthoDB" id="9763537at2"/>
<dbReference type="PANTHER" id="PTHR36453:SF1">
    <property type="entry name" value="RIGHT HANDED BETA HELIX DOMAIN-CONTAINING PROTEIN"/>
    <property type="match status" value="1"/>
</dbReference>
<dbReference type="EMBL" id="VOXD01000038">
    <property type="protein sequence ID" value="TXF86686.1"/>
    <property type="molecule type" value="Genomic_DNA"/>
</dbReference>
<feature type="signal peptide" evidence="1">
    <location>
        <begin position="1"/>
        <end position="18"/>
    </location>
</feature>
<comment type="caution">
    <text evidence="3">The sequence shown here is derived from an EMBL/GenBank/DDBJ whole genome shotgun (WGS) entry which is preliminary data.</text>
</comment>
<keyword evidence="1" id="KW-0732">Signal</keyword>
<dbReference type="PANTHER" id="PTHR36453">
    <property type="entry name" value="SECRETED PROTEIN-RELATED"/>
    <property type="match status" value="1"/>
</dbReference>
<dbReference type="RefSeq" id="WP_147932367.1">
    <property type="nucleotide sequence ID" value="NZ_VOXD01000038.1"/>
</dbReference>
<sequence length="700" mass="76679">MRAITLLFLLFCTSLLSAADYYVAKDGSDANDGSETSPFLTISKAAGLMVAGDVCYIKEGVYREVLSPANGGTEANPITFRAFGEDKVIISATEELSGWQNLEGNIWKTAADIEFGRRTMLYYNAEPMDNARWPNNTDGDPFTIDAMTVEGGSANTIVATNLPAGADITDGYVWYLGAHSGASWTQPINSVSGNTITHVANDISRWPFNPHNPTVFRNENRGRFFLFGDKDLLDYPQEWYFDAAADEVFFIAPSNADPNDATVEYASRERTVLLGKEWIVVEGLTTFGGIVNIKAENCIIRNCEIRHGLQSLDELGNTDAQVSEGAVYIQASNTLIEDNLIEGGSLNGISVQGWAGETGVVIMGNEIREFNTVGNHSSPIRCRATNSKVISNTIVGGGRDGIFIPTNNSEIAWNDVSDVMRINNDGGLFYVVGNEDDKNTSIHHNWFHDSFGPDYADGRCAGIYLDNDSKGYDVHHNVVWNISWSAVQMNWDAWNNDIFNNTFWNVDLAMGIWLNGRVHLNNRVWNNYTPVGPWEGQDVADNIIDPMDNFVDLANNDFRPNDNSPMVNAGRIIPGITDGYRGAAPEVGAYERGAEQWIPGAPRADGVVTGTSNVPRTRVRAQTVPNPTVGETQISFSLRNASALNWKLVSAHGQVLKTGSQELPAGGQRLEIDLTDLPSGTYLFSGATEEGRVTQVIVRR</sequence>
<keyword evidence="4" id="KW-1185">Reference proteome</keyword>
<dbReference type="InterPro" id="IPR053868">
    <property type="entry name" value="Pel9A-like_beta_helix"/>
</dbReference>
<dbReference type="NCBIfam" id="TIGR04183">
    <property type="entry name" value="Por_Secre_tail"/>
    <property type="match status" value="1"/>
</dbReference>
<dbReference type="Pfam" id="PF22842">
    <property type="entry name" value="Pel9A-like_beta_helix"/>
    <property type="match status" value="1"/>
</dbReference>
<organism evidence="3 4">
    <name type="scientific">Neolewinella aurantiaca</name>
    <dbReference type="NCBI Taxonomy" id="2602767"/>
    <lineage>
        <taxon>Bacteria</taxon>
        <taxon>Pseudomonadati</taxon>
        <taxon>Bacteroidota</taxon>
        <taxon>Saprospiria</taxon>
        <taxon>Saprospirales</taxon>
        <taxon>Lewinellaceae</taxon>
        <taxon>Neolewinella</taxon>
    </lineage>
</organism>
<feature type="domain" description="Pel9A-like right handed beta-helix region" evidence="2">
    <location>
        <begin position="17"/>
        <end position="63"/>
    </location>
</feature>
<evidence type="ECO:0000259" key="2">
    <source>
        <dbReference type="Pfam" id="PF22842"/>
    </source>
</evidence>
<dbReference type="InterPro" id="IPR012334">
    <property type="entry name" value="Pectin_lyas_fold"/>
</dbReference>
<accession>A0A5C7FMZ2</accession>
<reference evidence="3 4" key="1">
    <citation type="submission" date="2019-08" db="EMBL/GenBank/DDBJ databases">
        <title>Lewinella sp. strain SSH13 Genome sequencing and assembly.</title>
        <authorList>
            <person name="Kim I."/>
        </authorList>
    </citation>
    <scope>NUCLEOTIDE SEQUENCE [LARGE SCALE GENOMIC DNA]</scope>
    <source>
        <strain evidence="3 4">SSH13</strain>
    </source>
</reference>
<evidence type="ECO:0000313" key="4">
    <source>
        <dbReference type="Proteomes" id="UP000321907"/>
    </source>
</evidence>
<name>A0A5C7FMZ2_9BACT</name>
<proteinExistence type="predicted"/>
<dbReference type="SMART" id="SM00710">
    <property type="entry name" value="PbH1"/>
    <property type="match status" value="5"/>
</dbReference>
<dbReference type="InterPro" id="IPR011050">
    <property type="entry name" value="Pectin_lyase_fold/virulence"/>
</dbReference>
<dbReference type="InterPro" id="IPR026444">
    <property type="entry name" value="Secre_tail"/>
</dbReference>
<dbReference type="Gene3D" id="2.160.20.10">
    <property type="entry name" value="Single-stranded right-handed beta-helix, Pectin lyase-like"/>
    <property type="match status" value="2"/>
</dbReference>
<gene>
    <name evidence="3" type="ORF">FUA23_19065</name>
</gene>
<dbReference type="SUPFAM" id="SSF51126">
    <property type="entry name" value="Pectin lyase-like"/>
    <property type="match status" value="1"/>
</dbReference>
<dbReference type="AlphaFoldDB" id="A0A5C7FMZ2"/>
<evidence type="ECO:0000313" key="3">
    <source>
        <dbReference type="EMBL" id="TXF86686.1"/>
    </source>
</evidence>
<feature type="chain" id="PRO_5022780579" evidence="1">
    <location>
        <begin position="19"/>
        <end position="700"/>
    </location>
</feature>
<evidence type="ECO:0000256" key="1">
    <source>
        <dbReference type="SAM" id="SignalP"/>
    </source>
</evidence>
<protein>
    <submittedName>
        <fullName evidence="3">T9SS type A sorting domain-containing protein</fullName>
    </submittedName>
</protein>
<dbReference type="InterPro" id="IPR006626">
    <property type="entry name" value="PbH1"/>
</dbReference>
<dbReference type="Proteomes" id="UP000321907">
    <property type="component" value="Unassembled WGS sequence"/>
</dbReference>